<evidence type="ECO:0000259" key="2">
    <source>
        <dbReference type="Pfam" id="PF02541"/>
    </source>
</evidence>
<keyword evidence="3" id="KW-0378">Hydrolase</keyword>
<dbReference type="EMBL" id="UHFX01000003">
    <property type="protein sequence ID" value="SUO03832.1"/>
    <property type="molecule type" value="Genomic_DNA"/>
</dbReference>
<dbReference type="PANTHER" id="PTHR30005">
    <property type="entry name" value="EXOPOLYPHOSPHATASE"/>
    <property type="match status" value="1"/>
</dbReference>
<dbReference type="EC" id="3.6.1.40" evidence="3"/>
<evidence type="ECO:0000256" key="1">
    <source>
        <dbReference type="ARBA" id="ARBA00007125"/>
    </source>
</evidence>
<sequence length="300" mass="33763">MTYGIIDIGSNTIRLNIYKIKGESFELLLSKKEAAGLVQYVKKEKMSDEGVHRLAECLNRFKEMMDLLHLDGYAAFATASLRNINNSKEVIEAIWSLCQIRIDLLSGAQEGRISFHGAIHGLHYDSGIYVDTGGGSSEIILYDQKQIGFVTSLPVGSLNLFNKYVSNIIPSKSEIKTIQDRLLKELKACDQKKSILRCDDLAVTGGSMRAIRSLLVEMKWIKDDVYELDACMLKNLIKTLQNDIGQTIHLFLKVKPDRVHTMFTGLLIIDTIARYTKAKRIQVSINGVREGYLMEKILGE</sequence>
<dbReference type="CDD" id="cd24052">
    <property type="entry name" value="ASKHA_NBD_HpPPX-GppA-like"/>
    <property type="match status" value="1"/>
</dbReference>
<dbReference type="AlphaFoldDB" id="A0A380LM03"/>
<protein>
    <submittedName>
        <fullName evidence="3">Ppx/GppA phosphatase</fullName>
        <ecNumber evidence="3">3.6.1.40</ecNumber>
    </submittedName>
</protein>
<dbReference type="InterPro" id="IPR043129">
    <property type="entry name" value="ATPase_NBD"/>
</dbReference>
<dbReference type="RefSeq" id="WP_022789625.1">
    <property type="nucleotide sequence ID" value="NZ_JACJKL010000006.1"/>
</dbReference>
<dbReference type="InterPro" id="IPR050273">
    <property type="entry name" value="GppA/Ppx_hydrolase"/>
</dbReference>
<proteinExistence type="inferred from homology"/>
<dbReference type="Proteomes" id="UP000255523">
    <property type="component" value="Unassembled WGS sequence"/>
</dbReference>
<name>A0A380LM03_9FIRM</name>
<dbReference type="OrthoDB" id="9807195at2"/>
<evidence type="ECO:0000313" key="3">
    <source>
        <dbReference type="EMBL" id="SUO03832.1"/>
    </source>
</evidence>
<accession>A0A380LM03</accession>
<comment type="similarity">
    <text evidence="1">Belongs to the GppA/Ppx family.</text>
</comment>
<keyword evidence="4" id="KW-1185">Reference proteome</keyword>
<dbReference type="Gene3D" id="3.30.420.40">
    <property type="match status" value="1"/>
</dbReference>
<dbReference type="PANTHER" id="PTHR30005:SF0">
    <property type="entry name" value="RETROGRADE REGULATION PROTEIN 2"/>
    <property type="match status" value="1"/>
</dbReference>
<reference evidence="3 4" key="1">
    <citation type="submission" date="2018-06" db="EMBL/GenBank/DDBJ databases">
        <authorList>
            <consortium name="Pathogen Informatics"/>
            <person name="Doyle S."/>
        </authorList>
    </citation>
    <scope>NUCLEOTIDE SEQUENCE [LARGE SCALE GENOMIC DNA]</scope>
    <source>
        <strain evidence="3 4">NCTC11087</strain>
    </source>
</reference>
<evidence type="ECO:0000313" key="4">
    <source>
        <dbReference type="Proteomes" id="UP000255523"/>
    </source>
</evidence>
<feature type="domain" description="Ppx/GppA phosphatase N-terminal" evidence="2">
    <location>
        <begin position="17"/>
        <end position="298"/>
    </location>
</feature>
<dbReference type="GO" id="GO:0008894">
    <property type="term" value="F:guanosine-5'-triphosphate,3'-diphosphate diphosphatase activity"/>
    <property type="evidence" value="ECO:0007669"/>
    <property type="project" value="UniProtKB-EC"/>
</dbReference>
<organism evidence="3 4">
    <name type="scientific">Faecalicoccus pleomorphus</name>
    <dbReference type="NCBI Taxonomy" id="1323"/>
    <lineage>
        <taxon>Bacteria</taxon>
        <taxon>Bacillati</taxon>
        <taxon>Bacillota</taxon>
        <taxon>Erysipelotrichia</taxon>
        <taxon>Erysipelotrichales</taxon>
        <taxon>Erysipelotrichaceae</taxon>
        <taxon>Faecalicoccus</taxon>
    </lineage>
</organism>
<dbReference type="InterPro" id="IPR003695">
    <property type="entry name" value="Ppx_GppA_N"/>
</dbReference>
<dbReference type="GeneID" id="77461687"/>
<gene>
    <name evidence="3" type="primary">gppA</name>
    <name evidence="3" type="ORF">NCTC11087_00709</name>
</gene>
<dbReference type="Gene3D" id="3.30.420.150">
    <property type="entry name" value="Exopolyphosphatase. Domain 2"/>
    <property type="match status" value="1"/>
</dbReference>
<dbReference type="SUPFAM" id="SSF53067">
    <property type="entry name" value="Actin-like ATPase domain"/>
    <property type="match status" value="2"/>
</dbReference>
<dbReference type="Pfam" id="PF02541">
    <property type="entry name" value="Ppx-GppA"/>
    <property type="match status" value="1"/>
</dbReference>